<evidence type="ECO:0000256" key="4">
    <source>
        <dbReference type="ARBA" id="ARBA00023012"/>
    </source>
</evidence>
<keyword evidence="9" id="KW-0808">Transferase</keyword>
<feature type="transmembrane region" description="Helical" evidence="6">
    <location>
        <begin position="161"/>
        <end position="180"/>
    </location>
</feature>
<accession>A0A2Z2NM12</accession>
<feature type="transmembrane region" description="Helical" evidence="6">
    <location>
        <begin position="48"/>
        <end position="72"/>
    </location>
</feature>
<feature type="domain" description="Response regulatory" evidence="8">
    <location>
        <begin position="459"/>
        <end position="573"/>
    </location>
</feature>
<dbReference type="Pfam" id="PF00072">
    <property type="entry name" value="Response_reg"/>
    <property type="match status" value="1"/>
</dbReference>
<dbReference type="SMART" id="SM00388">
    <property type="entry name" value="HisKA"/>
    <property type="match status" value="1"/>
</dbReference>
<feature type="transmembrane region" description="Helical" evidence="6">
    <location>
        <begin position="78"/>
        <end position="99"/>
    </location>
</feature>
<dbReference type="Gene3D" id="3.40.50.2300">
    <property type="match status" value="1"/>
</dbReference>
<evidence type="ECO:0000259" key="7">
    <source>
        <dbReference type="PROSITE" id="PS50109"/>
    </source>
</evidence>
<comment type="catalytic activity">
    <reaction evidence="1">
        <text>ATP + protein L-histidine = ADP + protein N-phospho-L-histidine.</text>
        <dbReference type="EC" id="2.7.13.3"/>
    </reaction>
</comment>
<gene>
    <name evidence="9" type="primary">luxQ_3</name>
    <name evidence="9" type="ORF">IMCC3135_10575</name>
</gene>
<dbReference type="EMBL" id="CP018632">
    <property type="protein sequence ID" value="ASJ72209.1"/>
    <property type="molecule type" value="Genomic_DNA"/>
</dbReference>
<dbReference type="RefSeq" id="WP_088917546.1">
    <property type="nucleotide sequence ID" value="NZ_CP018632.1"/>
</dbReference>
<dbReference type="PROSITE" id="PS50109">
    <property type="entry name" value="HIS_KIN"/>
    <property type="match status" value="1"/>
</dbReference>
<dbReference type="InterPro" id="IPR004358">
    <property type="entry name" value="Sig_transdc_His_kin-like_C"/>
</dbReference>
<dbReference type="CDD" id="cd17546">
    <property type="entry name" value="REC_hyHK_CKI1_RcsC-like"/>
    <property type="match status" value="1"/>
</dbReference>
<evidence type="ECO:0000313" key="10">
    <source>
        <dbReference type="Proteomes" id="UP000250079"/>
    </source>
</evidence>
<evidence type="ECO:0000256" key="2">
    <source>
        <dbReference type="ARBA" id="ARBA00012438"/>
    </source>
</evidence>
<keyword evidence="6" id="KW-0472">Membrane</keyword>
<organism evidence="9 10">
    <name type="scientific">Granulosicoccus antarcticus IMCC3135</name>
    <dbReference type="NCBI Taxonomy" id="1192854"/>
    <lineage>
        <taxon>Bacteria</taxon>
        <taxon>Pseudomonadati</taxon>
        <taxon>Pseudomonadota</taxon>
        <taxon>Gammaproteobacteria</taxon>
        <taxon>Chromatiales</taxon>
        <taxon>Granulosicoccaceae</taxon>
        <taxon>Granulosicoccus</taxon>
    </lineage>
</organism>
<dbReference type="SUPFAM" id="SSF55874">
    <property type="entry name" value="ATPase domain of HSP90 chaperone/DNA topoisomerase II/histidine kinase"/>
    <property type="match status" value="1"/>
</dbReference>
<dbReference type="InterPro" id="IPR003594">
    <property type="entry name" value="HATPase_dom"/>
</dbReference>
<dbReference type="PANTHER" id="PTHR45339">
    <property type="entry name" value="HYBRID SIGNAL TRANSDUCTION HISTIDINE KINASE J"/>
    <property type="match status" value="1"/>
</dbReference>
<dbReference type="Gene3D" id="3.30.565.10">
    <property type="entry name" value="Histidine kinase-like ATPase, C-terminal domain"/>
    <property type="match status" value="1"/>
</dbReference>
<keyword evidence="6" id="KW-0812">Transmembrane</keyword>
<dbReference type="KEGG" id="gai:IMCC3135_10575"/>
<dbReference type="InterPro" id="IPR036890">
    <property type="entry name" value="HATPase_C_sf"/>
</dbReference>
<dbReference type="PRINTS" id="PR00344">
    <property type="entry name" value="BCTRLSENSOR"/>
</dbReference>
<feature type="domain" description="Histidine kinase" evidence="7">
    <location>
        <begin position="206"/>
        <end position="422"/>
    </location>
</feature>
<evidence type="ECO:0000256" key="3">
    <source>
        <dbReference type="ARBA" id="ARBA00022553"/>
    </source>
</evidence>
<dbReference type="SUPFAM" id="SSF47384">
    <property type="entry name" value="Homodimeric domain of signal transducing histidine kinase"/>
    <property type="match status" value="1"/>
</dbReference>
<dbReference type="InterPro" id="IPR036097">
    <property type="entry name" value="HisK_dim/P_sf"/>
</dbReference>
<keyword evidence="3 5" id="KW-0597">Phosphoprotein</keyword>
<evidence type="ECO:0000256" key="6">
    <source>
        <dbReference type="SAM" id="Phobius"/>
    </source>
</evidence>
<dbReference type="PROSITE" id="PS50110">
    <property type="entry name" value="RESPONSE_REGULATORY"/>
    <property type="match status" value="1"/>
</dbReference>
<sequence length="586" mass="63943">MEPQGEVREVNAALQRALFDDALSSWLLALIIFFSTVAFFYDRVADDALLYWSIAAVAVFGLRLALIFWARAHHDRPLPVLLFTALMALTGMWWGSIALLWSPQLELADQFIIAVLPVIAALGAVVSLGHWPVCYQVFIAGVLAGLVLCLKDIIDESFFRVLVPVALISAGCLYLAYRFHQQKRETLLLRLRNQRALLGKDEFLTRMSHELRTPMNGVLGMVRMLGKTSLSREQQSLVETLNVSGEEMLELVSDLLDAASLASQDIKLVIDGGDLGNITQEVVDVSHSKLRGKPVALTLDIDPGFPPFVLVDSQRWRQICQKLLSNAVKFTEQGEITIQLIAEGDMLELSICDTGCGIPASDLKAVRQLFHQVPGNSKRPAGGSGIGLTIVQGLVDLMDGSLQIDSEPGHGTVVAVRVPLNPVDMLSPPVTRMSRDAATLADSEFARQIADVQPVLPVRTLVAEDNPINQLVIEAALEDLGCDITVVENGLEALLALQASSYDIIFMDCQMPELDGYEATRQARENGCTIPIIAVTANAMAGDRERCLEAGMDDYVIKPIAEGALQQMLDKWLSKPNSKPIDAIAA</sequence>
<keyword evidence="10" id="KW-1185">Reference proteome</keyword>
<keyword evidence="6" id="KW-1133">Transmembrane helix</keyword>
<keyword evidence="4" id="KW-0902">Two-component regulatory system</keyword>
<evidence type="ECO:0000256" key="1">
    <source>
        <dbReference type="ARBA" id="ARBA00000085"/>
    </source>
</evidence>
<dbReference type="GO" id="GO:0000155">
    <property type="term" value="F:phosphorelay sensor kinase activity"/>
    <property type="evidence" value="ECO:0007669"/>
    <property type="project" value="InterPro"/>
</dbReference>
<feature type="transmembrane region" description="Helical" evidence="6">
    <location>
        <begin position="111"/>
        <end position="129"/>
    </location>
</feature>
<dbReference type="Pfam" id="PF00512">
    <property type="entry name" value="HisKA"/>
    <property type="match status" value="1"/>
</dbReference>
<dbReference type="SUPFAM" id="SSF52172">
    <property type="entry name" value="CheY-like"/>
    <property type="match status" value="1"/>
</dbReference>
<dbReference type="CDD" id="cd00082">
    <property type="entry name" value="HisKA"/>
    <property type="match status" value="1"/>
</dbReference>
<dbReference type="Proteomes" id="UP000250079">
    <property type="component" value="Chromosome"/>
</dbReference>
<dbReference type="AlphaFoldDB" id="A0A2Z2NM12"/>
<protein>
    <recommendedName>
        <fullName evidence="2">histidine kinase</fullName>
        <ecNumber evidence="2">2.7.13.3</ecNumber>
    </recommendedName>
</protein>
<evidence type="ECO:0000256" key="5">
    <source>
        <dbReference type="PROSITE-ProRule" id="PRU00169"/>
    </source>
</evidence>
<reference evidence="9 10" key="1">
    <citation type="submission" date="2016-12" db="EMBL/GenBank/DDBJ databases">
        <authorList>
            <person name="Song W.-J."/>
            <person name="Kurnit D.M."/>
        </authorList>
    </citation>
    <scope>NUCLEOTIDE SEQUENCE [LARGE SCALE GENOMIC DNA]</scope>
    <source>
        <strain evidence="9 10">IMCC3135</strain>
    </source>
</reference>
<dbReference type="InterPro" id="IPR003661">
    <property type="entry name" value="HisK_dim/P_dom"/>
</dbReference>
<dbReference type="SMART" id="SM00387">
    <property type="entry name" value="HATPase_c"/>
    <property type="match status" value="1"/>
</dbReference>
<dbReference type="EC" id="2.7.13.3" evidence="2"/>
<name>A0A2Z2NM12_9GAMM</name>
<proteinExistence type="predicted"/>
<dbReference type="SMART" id="SM00448">
    <property type="entry name" value="REC"/>
    <property type="match status" value="1"/>
</dbReference>
<feature type="transmembrane region" description="Helical" evidence="6">
    <location>
        <begin position="135"/>
        <end position="154"/>
    </location>
</feature>
<evidence type="ECO:0000259" key="8">
    <source>
        <dbReference type="PROSITE" id="PS50110"/>
    </source>
</evidence>
<evidence type="ECO:0000313" key="9">
    <source>
        <dbReference type="EMBL" id="ASJ72209.1"/>
    </source>
</evidence>
<dbReference type="PANTHER" id="PTHR45339:SF1">
    <property type="entry name" value="HYBRID SIGNAL TRANSDUCTION HISTIDINE KINASE J"/>
    <property type="match status" value="1"/>
</dbReference>
<feature type="transmembrane region" description="Helical" evidence="6">
    <location>
        <begin position="23"/>
        <end position="41"/>
    </location>
</feature>
<feature type="modified residue" description="4-aspartylphosphate" evidence="5">
    <location>
        <position position="508"/>
    </location>
</feature>
<dbReference type="Gene3D" id="1.10.287.130">
    <property type="match status" value="1"/>
</dbReference>
<dbReference type="InterPro" id="IPR011006">
    <property type="entry name" value="CheY-like_superfamily"/>
</dbReference>
<dbReference type="Pfam" id="PF02518">
    <property type="entry name" value="HATPase_c"/>
    <property type="match status" value="1"/>
</dbReference>
<dbReference type="InterPro" id="IPR005467">
    <property type="entry name" value="His_kinase_dom"/>
</dbReference>
<keyword evidence="9" id="KW-0418">Kinase</keyword>
<dbReference type="InterPro" id="IPR001789">
    <property type="entry name" value="Sig_transdc_resp-reg_receiver"/>
</dbReference>